<dbReference type="AlphaFoldDB" id="A0A1D2AET3"/>
<gene>
    <name evidence="4" type="ORF">g.66045</name>
</gene>
<dbReference type="InterPro" id="IPR051055">
    <property type="entry name" value="PIF1_helicase"/>
</dbReference>
<dbReference type="InterPro" id="IPR010285">
    <property type="entry name" value="DNA_helicase_pif1-like_DEAD"/>
</dbReference>
<sequence>MRFTAKVKVEQGDASGSFVAAQPPKETMVELCRDACGLHTLVLHTKPRPLALPCKAPLVLYGGSAAQGRLGMRFLAVKTEAWRSVPRCVQLTLTSADAAALCGLRDRLHACLGGGPVKASGHVPVPTGSKTSAQPPRRPLVARDLNVTVSEPRPAPSLASTCFFGGGQVKPRPAASGSRPASSAVSSGSRRSVASRPCQGVTDLSPEQQRAVALVRAGKNVFFTGCAGTGKSRLLAAIMSVLPPSTTFVTASTGLAACALGGTTIHAFAGVGRAEGGIDAMAARAGLGESAQRWRRAAALIIDEISMLDAHLFTALEELARRLRGSQAPFGGIQLILSGDFHQLPPVTRGSGRRAFCFQSSAWERCVQASVVLSRVYRQAGDEGFIALLGRLRVGAATAAELEELQRRCAPRAGPADAPDPAPGTGAFAPPPPAVLSTHLFTHRADVDAVNAAALAALPGPGRTFHARDEGAPSEALDAACPARASLELRTGAQVMLLRSLAPREGLVNGARGVVAGFDAARGLPVVAFAAGPTRVVAPERWTLRSGGRGGAAREALPLGLAWALSVHRCQGMSLDAVEVDLARAFEPGMAYVALSRVRGAAGLTIAPGGIAPAALRADPAVLQFYEHLRSTRGDPVLEEDKEADTASTPPPPSSRGSKAPAGGATMGARSTPLNLR</sequence>
<dbReference type="GO" id="GO:0000723">
    <property type="term" value="P:telomere maintenance"/>
    <property type="evidence" value="ECO:0007669"/>
    <property type="project" value="InterPro"/>
</dbReference>
<organism evidence="4">
    <name type="scientific">Auxenochlorella protothecoides</name>
    <name type="common">Green microalga</name>
    <name type="synonym">Chlorella protothecoides</name>
    <dbReference type="NCBI Taxonomy" id="3075"/>
    <lineage>
        <taxon>Eukaryota</taxon>
        <taxon>Viridiplantae</taxon>
        <taxon>Chlorophyta</taxon>
        <taxon>core chlorophytes</taxon>
        <taxon>Trebouxiophyceae</taxon>
        <taxon>Chlorellales</taxon>
        <taxon>Chlorellaceae</taxon>
        <taxon>Auxenochlorella</taxon>
    </lineage>
</organism>
<dbReference type="GO" id="GO:0016887">
    <property type="term" value="F:ATP hydrolysis activity"/>
    <property type="evidence" value="ECO:0007669"/>
    <property type="project" value="RHEA"/>
</dbReference>
<keyword evidence="1" id="KW-0227">DNA damage</keyword>
<feature type="region of interest" description="Disordered" evidence="2">
    <location>
        <begin position="633"/>
        <end position="677"/>
    </location>
</feature>
<dbReference type="EMBL" id="GDKF01000908">
    <property type="protein sequence ID" value="JAT77714.1"/>
    <property type="molecule type" value="Transcribed_RNA"/>
</dbReference>
<dbReference type="CDD" id="cd18037">
    <property type="entry name" value="DEXSc_Pif1_like"/>
    <property type="match status" value="1"/>
</dbReference>
<keyword evidence="1" id="KW-0067">ATP-binding</keyword>
<reference evidence="4" key="1">
    <citation type="submission" date="2015-08" db="EMBL/GenBank/DDBJ databases">
        <authorList>
            <person name="Babu N.S."/>
            <person name="Beckwith C.J."/>
            <person name="Beseler K.G."/>
            <person name="Brison A."/>
            <person name="Carone J.V."/>
            <person name="Caskin T.P."/>
            <person name="Diamond M."/>
            <person name="Durham M.E."/>
            <person name="Foxe J.M."/>
            <person name="Go M."/>
            <person name="Henderson B.A."/>
            <person name="Jones I.B."/>
            <person name="McGettigan J.A."/>
            <person name="Micheletti S.J."/>
            <person name="Nasrallah M.E."/>
            <person name="Ortiz D."/>
            <person name="Piller C.R."/>
            <person name="Privatt S.R."/>
            <person name="Schneider S.L."/>
            <person name="Sharp S."/>
            <person name="Smith T.C."/>
            <person name="Stanton J.D."/>
            <person name="Ullery H.E."/>
            <person name="Wilson R.J."/>
            <person name="Serrano M.G."/>
            <person name="Buck G."/>
            <person name="Lee V."/>
            <person name="Wang Y."/>
            <person name="Carvalho R."/>
            <person name="Voegtly L."/>
            <person name="Shi R."/>
            <person name="Duckworth R."/>
            <person name="Johnson A."/>
            <person name="Loviza R."/>
            <person name="Walstead R."/>
            <person name="Shah Z."/>
            <person name="Kiflezghi M."/>
            <person name="Wade K."/>
            <person name="Ball S.L."/>
            <person name="Bradley K.W."/>
            <person name="Asai D.J."/>
            <person name="Bowman C.A."/>
            <person name="Russell D.A."/>
            <person name="Pope W.H."/>
            <person name="Jacobs-Sera D."/>
            <person name="Hendrix R.W."/>
            <person name="Hatfull G.F."/>
        </authorList>
    </citation>
    <scope>NUCLEOTIDE SEQUENCE</scope>
</reference>
<feature type="compositionally biased region" description="Low complexity" evidence="2">
    <location>
        <begin position="411"/>
        <end position="428"/>
    </location>
</feature>
<keyword evidence="1" id="KW-0547">Nucleotide-binding</keyword>
<evidence type="ECO:0000259" key="3">
    <source>
        <dbReference type="SMART" id="SM00382"/>
    </source>
</evidence>
<dbReference type="GO" id="GO:0043139">
    <property type="term" value="F:5'-3' DNA helicase activity"/>
    <property type="evidence" value="ECO:0007669"/>
    <property type="project" value="UniProtKB-EC"/>
</dbReference>
<comment type="catalytic activity">
    <reaction evidence="1">
        <text>ATP + H2O = ADP + phosphate + H(+)</text>
        <dbReference type="Rhea" id="RHEA:13065"/>
        <dbReference type="ChEBI" id="CHEBI:15377"/>
        <dbReference type="ChEBI" id="CHEBI:15378"/>
        <dbReference type="ChEBI" id="CHEBI:30616"/>
        <dbReference type="ChEBI" id="CHEBI:43474"/>
        <dbReference type="ChEBI" id="CHEBI:456216"/>
        <dbReference type="EC" id="5.6.2.3"/>
    </reaction>
</comment>
<keyword evidence="1" id="KW-0378">Hydrolase</keyword>
<accession>A0A1D2AET3</accession>
<dbReference type="SUPFAM" id="SSF52540">
    <property type="entry name" value="P-loop containing nucleoside triphosphate hydrolases"/>
    <property type="match status" value="2"/>
</dbReference>
<feature type="region of interest" description="Disordered" evidence="2">
    <location>
        <begin position="170"/>
        <end position="204"/>
    </location>
</feature>
<dbReference type="InterPro" id="IPR027417">
    <property type="entry name" value="P-loop_NTPase"/>
</dbReference>
<evidence type="ECO:0000256" key="2">
    <source>
        <dbReference type="SAM" id="MobiDB-lite"/>
    </source>
</evidence>
<dbReference type="InterPro" id="IPR049163">
    <property type="entry name" value="Pif1-like_2B_dom"/>
</dbReference>
<feature type="compositionally biased region" description="Low complexity" evidence="2">
    <location>
        <begin position="171"/>
        <end position="197"/>
    </location>
</feature>
<dbReference type="Pfam" id="PF05970">
    <property type="entry name" value="PIF1"/>
    <property type="match status" value="1"/>
</dbReference>
<dbReference type="GO" id="GO:0006281">
    <property type="term" value="P:DNA repair"/>
    <property type="evidence" value="ECO:0007669"/>
    <property type="project" value="UniProtKB-KW"/>
</dbReference>
<dbReference type="CDD" id="cd18809">
    <property type="entry name" value="SF1_C_RecD"/>
    <property type="match status" value="1"/>
</dbReference>
<evidence type="ECO:0000256" key="1">
    <source>
        <dbReference type="RuleBase" id="RU363044"/>
    </source>
</evidence>
<dbReference type="SMART" id="SM00382">
    <property type="entry name" value="AAA"/>
    <property type="match status" value="1"/>
</dbReference>
<protein>
    <recommendedName>
        <fullName evidence="1">ATP-dependent DNA helicase</fullName>
        <ecNumber evidence="1">5.6.2.3</ecNumber>
    </recommendedName>
</protein>
<comment type="cofactor">
    <cofactor evidence="1">
        <name>Mg(2+)</name>
        <dbReference type="ChEBI" id="CHEBI:18420"/>
    </cofactor>
</comment>
<dbReference type="Gene3D" id="3.40.50.300">
    <property type="entry name" value="P-loop containing nucleotide triphosphate hydrolases"/>
    <property type="match status" value="1"/>
</dbReference>
<feature type="region of interest" description="Disordered" evidence="2">
    <location>
        <begin position="410"/>
        <end position="429"/>
    </location>
</feature>
<evidence type="ECO:0000313" key="4">
    <source>
        <dbReference type="EMBL" id="JAT77714.1"/>
    </source>
</evidence>
<dbReference type="PANTHER" id="PTHR47642:SF7">
    <property type="entry name" value="ATP-DEPENDENT DNA HELICASE PIF1"/>
    <property type="match status" value="1"/>
</dbReference>
<dbReference type="PANTHER" id="PTHR47642">
    <property type="entry name" value="ATP-DEPENDENT DNA HELICASE"/>
    <property type="match status" value="1"/>
</dbReference>
<dbReference type="GO" id="GO:0005524">
    <property type="term" value="F:ATP binding"/>
    <property type="evidence" value="ECO:0007669"/>
    <property type="project" value="UniProtKB-KW"/>
</dbReference>
<proteinExistence type="inferred from homology"/>
<comment type="similarity">
    <text evidence="1">Belongs to the helicase family.</text>
</comment>
<dbReference type="GO" id="GO:0006310">
    <property type="term" value="P:DNA recombination"/>
    <property type="evidence" value="ECO:0007669"/>
    <property type="project" value="UniProtKB-KW"/>
</dbReference>
<dbReference type="EC" id="5.6.2.3" evidence="1"/>
<keyword evidence="1" id="KW-0234">DNA repair</keyword>
<feature type="domain" description="AAA+ ATPase" evidence="3">
    <location>
        <begin position="217"/>
        <end position="362"/>
    </location>
</feature>
<name>A0A1D2AET3_AUXPR</name>
<keyword evidence="1" id="KW-0233">DNA recombination</keyword>
<dbReference type="InterPro" id="IPR003593">
    <property type="entry name" value="AAA+_ATPase"/>
</dbReference>
<dbReference type="Pfam" id="PF21530">
    <property type="entry name" value="Pif1_2B_dom"/>
    <property type="match status" value="1"/>
</dbReference>
<keyword evidence="1" id="KW-0347">Helicase</keyword>